<name>A0A0F3KMJ7_9GAMM</name>
<sequence>MRIVGWARLEGERDPALLREHAGDLTIVYPGGANLWVNCDDVQQFLAKLRAQGFHVTGFGAGLPPAP</sequence>
<dbReference type="EMBL" id="JZRB01000025">
    <property type="protein sequence ID" value="KJV32490.1"/>
    <property type="molecule type" value="Genomic_DNA"/>
</dbReference>
<accession>A0A0F3KMJ7</accession>
<comment type="caution">
    <text evidence="1">The sequence shown here is derived from an EMBL/GenBank/DDBJ whole genome shotgun (WGS) entry which is preliminary data.</text>
</comment>
<protein>
    <submittedName>
        <fullName evidence="1">Uncharacterized protein</fullName>
    </submittedName>
</protein>
<gene>
    <name evidence="1" type="ORF">VI08_12175</name>
</gene>
<keyword evidence="2" id="KW-1185">Reference proteome</keyword>
<dbReference type="PATRIC" id="fig|345309.4.peg.1778"/>
<dbReference type="Proteomes" id="UP000033651">
    <property type="component" value="Unassembled WGS sequence"/>
</dbReference>
<evidence type="ECO:0000313" key="1">
    <source>
        <dbReference type="EMBL" id="KJV32490.1"/>
    </source>
</evidence>
<dbReference type="AlphaFoldDB" id="A0A0F3KMJ7"/>
<evidence type="ECO:0000313" key="2">
    <source>
        <dbReference type="Proteomes" id="UP000033651"/>
    </source>
</evidence>
<dbReference type="RefSeq" id="WP_045829855.1">
    <property type="nucleotide sequence ID" value="NZ_JZRB01000025.1"/>
</dbReference>
<reference evidence="1 2" key="1">
    <citation type="submission" date="2015-03" db="EMBL/GenBank/DDBJ databases">
        <title>Draft genome sequence of Luteibacter yeojuensis strain SU11.</title>
        <authorList>
            <person name="Sulaiman J."/>
            <person name="Priya K."/>
            <person name="Chan K.-G."/>
        </authorList>
    </citation>
    <scope>NUCLEOTIDE SEQUENCE [LARGE SCALE GENOMIC DNA]</scope>
    <source>
        <strain evidence="1 2">SU11</strain>
    </source>
</reference>
<organism evidence="1 2">
    <name type="scientific">Luteibacter yeojuensis</name>
    <dbReference type="NCBI Taxonomy" id="345309"/>
    <lineage>
        <taxon>Bacteria</taxon>
        <taxon>Pseudomonadati</taxon>
        <taxon>Pseudomonadota</taxon>
        <taxon>Gammaproteobacteria</taxon>
        <taxon>Lysobacterales</taxon>
        <taxon>Rhodanobacteraceae</taxon>
        <taxon>Luteibacter</taxon>
    </lineage>
</organism>
<proteinExistence type="predicted"/>